<evidence type="ECO:0000313" key="2">
    <source>
        <dbReference type="Proteomes" id="UP000225947"/>
    </source>
</evidence>
<gene>
    <name evidence="1" type="ORF">ME3_297</name>
</gene>
<proteinExistence type="predicted"/>
<sequence length="213" mass="24797">MTKSVKYVDRDIWSKMEPEDQIALIKQCTFEKVELEVHVIPKLNLDNIGHMFNQFKINPKLLRIALVSSPHNLSEENAKKVINAFHELKDGLSIKDFNFNNLTIVPLDSFNILDHYEILHSKIKERNGMQRCTSILTVKRLFNIHYSVNISKVIEVYDDSHQIAYQDYYRVRLNRGDNHISIGCTRYSLLDLEQLAVQLGYAGQLFDVTNFPD</sequence>
<dbReference type="EMBL" id="KU935715">
    <property type="protein sequence ID" value="AND75458.1"/>
    <property type="molecule type" value="Genomic_DNA"/>
</dbReference>
<evidence type="ECO:0000313" key="1">
    <source>
        <dbReference type="EMBL" id="AND75458.1"/>
    </source>
</evidence>
<organism evidence="1 2">
    <name type="scientific">Acinetobacter phage vB_AbaM_ME3</name>
    <dbReference type="NCBI Taxonomy" id="1837876"/>
    <lineage>
        <taxon>Viruses</taxon>
        <taxon>Duplodnaviria</taxon>
        <taxon>Heunggongvirae</taxon>
        <taxon>Uroviricota</taxon>
        <taxon>Caudoviricetes</taxon>
        <taxon>Metrivirus</taxon>
        <taxon>Metrivirus ME3</taxon>
    </lineage>
</organism>
<keyword evidence="2" id="KW-1185">Reference proteome</keyword>
<protein>
    <submittedName>
        <fullName evidence="1">Uncharacterized protein</fullName>
    </submittedName>
</protein>
<name>A0A172Q0R4_9CAUD</name>
<dbReference type="Proteomes" id="UP000225947">
    <property type="component" value="Segment"/>
</dbReference>
<reference evidence="2" key="1">
    <citation type="submission" date="2016-03" db="EMBL/GenBank/DDBJ databases">
        <title>Characterization of Acinetobacter baumannii phage vB_AbaM_ME3.</title>
        <authorList>
            <person name="Buttimer C.T.H."/>
            <person name="Elbreki M."/>
            <person name="Coffey A."/>
        </authorList>
    </citation>
    <scope>NUCLEOTIDE SEQUENCE [LARGE SCALE GENOMIC DNA]</scope>
</reference>
<accession>A0A172Q0R4</accession>